<reference evidence="2 3" key="1">
    <citation type="submission" date="2024-01" db="EMBL/GenBank/DDBJ databases">
        <title>Genome assemblies of Stephania.</title>
        <authorList>
            <person name="Yang L."/>
        </authorList>
    </citation>
    <scope>NUCLEOTIDE SEQUENCE [LARGE SCALE GENOMIC DNA]</scope>
    <source>
        <strain evidence="2">JXDWG</strain>
        <tissue evidence="2">Leaf</tissue>
    </source>
</reference>
<sequence>MATLKAMKYRYIRDRQRWTREDAIPDGQHHGGYESPSLRTLLWLLLMRQDYLEYSYQFGDDDNADDEGNASNDDHDGDDEGAQDFTVPQQQQYESAQPPIPSTFGGFSPPANMSPSSAYVSAQLGYLHTYMTQSFNAVETSIQHQNDRLRRIEGQLLPVRTARNDHASSSARPPPSSRRSV</sequence>
<feature type="region of interest" description="Disordered" evidence="1">
    <location>
        <begin position="153"/>
        <end position="181"/>
    </location>
</feature>
<keyword evidence="3" id="KW-1185">Reference proteome</keyword>
<organism evidence="2 3">
    <name type="scientific">Stephania cephalantha</name>
    <dbReference type="NCBI Taxonomy" id="152367"/>
    <lineage>
        <taxon>Eukaryota</taxon>
        <taxon>Viridiplantae</taxon>
        <taxon>Streptophyta</taxon>
        <taxon>Embryophyta</taxon>
        <taxon>Tracheophyta</taxon>
        <taxon>Spermatophyta</taxon>
        <taxon>Magnoliopsida</taxon>
        <taxon>Ranunculales</taxon>
        <taxon>Menispermaceae</taxon>
        <taxon>Menispermoideae</taxon>
        <taxon>Cissampelideae</taxon>
        <taxon>Stephania</taxon>
    </lineage>
</organism>
<protein>
    <submittedName>
        <fullName evidence="2">Uncharacterized protein</fullName>
    </submittedName>
</protein>
<dbReference type="AlphaFoldDB" id="A0AAP0K9T9"/>
<gene>
    <name evidence="2" type="ORF">Scep_007314</name>
</gene>
<evidence type="ECO:0000313" key="3">
    <source>
        <dbReference type="Proteomes" id="UP001419268"/>
    </source>
</evidence>
<evidence type="ECO:0000313" key="2">
    <source>
        <dbReference type="EMBL" id="KAK9148557.1"/>
    </source>
</evidence>
<accession>A0AAP0K9T9</accession>
<dbReference type="EMBL" id="JBBNAG010000003">
    <property type="protein sequence ID" value="KAK9148557.1"/>
    <property type="molecule type" value="Genomic_DNA"/>
</dbReference>
<feature type="region of interest" description="Disordered" evidence="1">
    <location>
        <begin position="58"/>
        <end position="109"/>
    </location>
</feature>
<feature type="compositionally biased region" description="Pro residues" evidence="1">
    <location>
        <begin position="172"/>
        <end position="181"/>
    </location>
</feature>
<evidence type="ECO:0000256" key="1">
    <source>
        <dbReference type="SAM" id="MobiDB-lite"/>
    </source>
</evidence>
<name>A0AAP0K9T9_9MAGN</name>
<feature type="compositionally biased region" description="Acidic residues" evidence="1">
    <location>
        <begin position="59"/>
        <end position="68"/>
    </location>
</feature>
<dbReference type="Proteomes" id="UP001419268">
    <property type="component" value="Unassembled WGS sequence"/>
</dbReference>
<feature type="compositionally biased region" description="Polar residues" evidence="1">
    <location>
        <begin position="86"/>
        <end position="95"/>
    </location>
</feature>
<proteinExistence type="predicted"/>
<comment type="caution">
    <text evidence="2">The sequence shown here is derived from an EMBL/GenBank/DDBJ whole genome shotgun (WGS) entry which is preliminary data.</text>
</comment>